<reference evidence="1" key="1">
    <citation type="journal article" date="2015" name="Nature">
        <title>Complex archaea that bridge the gap between prokaryotes and eukaryotes.</title>
        <authorList>
            <person name="Spang A."/>
            <person name="Saw J.H."/>
            <person name="Jorgensen S.L."/>
            <person name="Zaremba-Niedzwiedzka K."/>
            <person name="Martijn J."/>
            <person name="Lind A.E."/>
            <person name="van Eijk R."/>
            <person name="Schleper C."/>
            <person name="Guy L."/>
            <person name="Ettema T.J."/>
        </authorList>
    </citation>
    <scope>NUCLEOTIDE SEQUENCE</scope>
</reference>
<evidence type="ECO:0000313" key="1">
    <source>
        <dbReference type="EMBL" id="KKN39769.1"/>
    </source>
</evidence>
<organism evidence="1">
    <name type="scientific">marine sediment metagenome</name>
    <dbReference type="NCBI Taxonomy" id="412755"/>
    <lineage>
        <taxon>unclassified sequences</taxon>
        <taxon>metagenomes</taxon>
        <taxon>ecological metagenomes</taxon>
    </lineage>
</organism>
<protein>
    <submittedName>
        <fullName evidence="1">Uncharacterized protein</fullName>
    </submittedName>
</protein>
<dbReference type="EMBL" id="LAZR01001744">
    <property type="protein sequence ID" value="KKN39769.1"/>
    <property type="molecule type" value="Genomic_DNA"/>
</dbReference>
<name>A0A0F9QBB3_9ZZZZ</name>
<gene>
    <name evidence="1" type="ORF">LCGC14_0740090</name>
</gene>
<sequence length="212" mass="24208">MRKTLWITFWALKAMLWVGLLTLWVVQANAATWIQGHKYPDGCKEYTHSPSEWGVRCPSMDSNPQNKYWSNRKVEKLPGHASIAEVAPEPKFQEPDRCLAATKRMSLTSGTIWKWFNTTKFGTPDERVLTGPVADEVGDRLRTYIILAIEAAQNKYRFGTRYEDRDGACAAHIKASRQEVIRVFKIVKAEAAKGNRDLLNIGLNPRPSRFNR</sequence>
<dbReference type="AlphaFoldDB" id="A0A0F9QBB3"/>
<proteinExistence type="predicted"/>
<comment type="caution">
    <text evidence="1">The sequence shown here is derived from an EMBL/GenBank/DDBJ whole genome shotgun (WGS) entry which is preliminary data.</text>
</comment>
<accession>A0A0F9QBB3</accession>